<dbReference type="SMART" id="SM00982">
    <property type="entry name" value="TRCF"/>
    <property type="match status" value="1"/>
</dbReference>
<accession>A0A915XL38</accession>
<dbReference type="AlphaFoldDB" id="A0A915XL38"/>
<feature type="domain" description="Transcription-repair-coupling factor C-terminal" evidence="1">
    <location>
        <begin position="37"/>
        <end position="139"/>
    </location>
</feature>
<reference evidence="2" key="1">
    <citation type="submission" date="2020-12" db="EMBL/GenBank/DDBJ databases">
        <title>Desulfobium dissulfuricans gen. nov., sp. nov., a novel mesophilic, sulfate-reducing bacterium isolated from a deep-sea hydrothermal vent.</title>
        <authorList>
            <person name="Hashimoto Y."/>
            <person name="Tame A."/>
            <person name="Sawayama S."/>
            <person name="Miyazaki J."/>
            <person name="Takai K."/>
            <person name="Nakagawa S."/>
        </authorList>
    </citation>
    <scope>NUCLEOTIDE SEQUENCE</scope>
    <source>
        <strain evidence="2">GF1</strain>
    </source>
</reference>
<sequence>MGYDLYLELLQSTVAELKKKAEQGEDADQAAIDPEINLHLAAFLPESYIADTSQRYHIYRRISAAGSQGPDELADLREELEDRYGNLPREAGTLLQIIGLKHQLREFGIQKLEQGPRALVFSFADNAPVDPRSILELIESTARDKTVIRLTPDQRLVVPIEESTDIFLKIRDILSRLKKNP</sequence>
<evidence type="ECO:0000259" key="1">
    <source>
        <dbReference type="SMART" id="SM00982"/>
    </source>
</evidence>
<dbReference type="SUPFAM" id="SSF143517">
    <property type="entry name" value="TRCF domain-like"/>
    <property type="match status" value="1"/>
</dbReference>
<dbReference type="GO" id="GO:0006281">
    <property type="term" value="P:DNA repair"/>
    <property type="evidence" value="ECO:0007669"/>
    <property type="project" value="InterPro"/>
</dbReference>
<dbReference type="InterPro" id="IPR037235">
    <property type="entry name" value="TRCF-like_C_D7"/>
</dbReference>
<keyword evidence="3" id="KW-1185">Reference proteome</keyword>
<dbReference type="EMBL" id="AP024233">
    <property type="protein sequence ID" value="BCO10857.1"/>
    <property type="molecule type" value="Genomic_DNA"/>
</dbReference>
<evidence type="ECO:0000313" key="3">
    <source>
        <dbReference type="Proteomes" id="UP001063350"/>
    </source>
</evidence>
<proteinExistence type="predicted"/>
<dbReference type="Pfam" id="PF03461">
    <property type="entry name" value="TRCF"/>
    <property type="match status" value="1"/>
</dbReference>
<organism evidence="2 3">
    <name type="scientific">Desulfolithobacter dissulfuricans</name>
    <dbReference type="NCBI Taxonomy" id="2795293"/>
    <lineage>
        <taxon>Bacteria</taxon>
        <taxon>Pseudomonadati</taxon>
        <taxon>Thermodesulfobacteriota</taxon>
        <taxon>Desulfobulbia</taxon>
        <taxon>Desulfobulbales</taxon>
        <taxon>Desulfobulbaceae</taxon>
        <taxon>Desulfolithobacter</taxon>
    </lineage>
</organism>
<dbReference type="Gene3D" id="3.90.1150.50">
    <property type="entry name" value="Transcription-repair-coupling factor, D7 domain"/>
    <property type="match status" value="1"/>
</dbReference>
<dbReference type="InterPro" id="IPR005118">
    <property type="entry name" value="TRCF_C"/>
</dbReference>
<dbReference type="Proteomes" id="UP001063350">
    <property type="component" value="Chromosome"/>
</dbReference>
<gene>
    <name evidence="2" type="ORF">GF1_32330</name>
</gene>
<name>A0A915XL38_9BACT</name>
<evidence type="ECO:0000313" key="2">
    <source>
        <dbReference type="EMBL" id="BCO10857.1"/>
    </source>
</evidence>
<protein>
    <recommendedName>
        <fullName evidence="1">Transcription-repair-coupling factor C-terminal domain-containing protein</fullName>
    </recommendedName>
</protein>
<dbReference type="KEGG" id="ddu:GF1_32330"/>
<dbReference type="RefSeq" id="WP_267927567.1">
    <property type="nucleotide sequence ID" value="NZ_AP024233.1"/>
</dbReference>